<protein>
    <submittedName>
        <fullName evidence="1">Uncharacterized protein</fullName>
    </submittedName>
</protein>
<keyword evidence="2" id="KW-1185">Reference proteome</keyword>
<dbReference type="InParanoid" id="D7DQN3"/>
<evidence type="ECO:0000313" key="2">
    <source>
        <dbReference type="Proteomes" id="UP000007722"/>
    </source>
</evidence>
<dbReference type="EMBL" id="CP002057">
    <property type="protein sequence ID" value="ADI37160.1"/>
    <property type="molecule type" value="Genomic_DNA"/>
</dbReference>
<dbReference type="STRING" id="456320.Mvol_1505"/>
<dbReference type="AlphaFoldDB" id="D7DQN3"/>
<organism evidence="1 2">
    <name type="scientific">Methanococcus voltae (strain ATCC BAA-1334 / A3)</name>
    <dbReference type="NCBI Taxonomy" id="456320"/>
    <lineage>
        <taxon>Archaea</taxon>
        <taxon>Methanobacteriati</taxon>
        <taxon>Methanobacteriota</taxon>
        <taxon>Methanomada group</taxon>
        <taxon>Methanococci</taxon>
        <taxon>Methanococcales</taxon>
        <taxon>Methanococcaceae</taxon>
        <taxon>Methanococcus</taxon>
    </lineage>
</organism>
<dbReference type="Proteomes" id="UP000007722">
    <property type="component" value="Chromosome"/>
</dbReference>
<dbReference type="KEGG" id="mvo:Mvol_1505"/>
<evidence type="ECO:0000313" key="1">
    <source>
        <dbReference type="EMBL" id="ADI37160.1"/>
    </source>
</evidence>
<sequence>MILVLNYVVYYYLNNLLNTYNIMLNLYNCNGNLITNGYKINKNNIDNIDNEKNQITAKNNYILI</sequence>
<proteinExistence type="predicted"/>
<dbReference type="HOGENOM" id="CLU_2857155_0_0_2"/>
<reference evidence="1 2" key="1">
    <citation type="submission" date="2010-05" db="EMBL/GenBank/DDBJ databases">
        <title>Complete sequence of Methanococcus voltae A3.</title>
        <authorList>
            <consortium name="US DOE Joint Genome Institute"/>
            <person name="Lucas S."/>
            <person name="Copeland A."/>
            <person name="Lapidus A."/>
            <person name="Cheng J.-F."/>
            <person name="Bruce D."/>
            <person name="Goodwin L."/>
            <person name="Pitluck S."/>
            <person name="Lowry S."/>
            <person name="Clum A."/>
            <person name="Land M."/>
            <person name="Hauser L."/>
            <person name="Kyrpides N."/>
            <person name="Mikhailova N."/>
            <person name="Whitman W.B."/>
            <person name="Woyke T."/>
        </authorList>
    </citation>
    <scope>NUCLEOTIDE SEQUENCE [LARGE SCALE GENOMIC DNA]</scope>
    <source>
        <strain evidence="2">ATCC BAA-1334 / A3</strain>
    </source>
</reference>
<name>D7DQN3_METV3</name>
<accession>D7DQN3</accession>
<gene>
    <name evidence="1" type="ordered locus">Mvol_1505</name>
</gene>